<dbReference type="OrthoDB" id="2080990at2"/>
<keyword evidence="1" id="KW-0472">Membrane</keyword>
<evidence type="ECO:0008006" key="4">
    <source>
        <dbReference type="Google" id="ProtNLM"/>
    </source>
</evidence>
<accession>A0A098ELR5</accession>
<gene>
    <name evidence="2" type="ORF">BN1080_01692</name>
</gene>
<dbReference type="Proteomes" id="UP000043699">
    <property type="component" value="Unassembled WGS sequence"/>
</dbReference>
<keyword evidence="3" id="KW-1185">Reference proteome</keyword>
<name>A0A098ELR5_9BACL</name>
<protein>
    <recommendedName>
        <fullName evidence="4">Peptidase family M50</fullName>
    </recommendedName>
</protein>
<dbReference type="EMBL" id="CCXS01000001">
    <property type="protein sequence ID" value="CEG22757.1"/>
    <property type="molecule type" value="Genomic_DNA"/>
</dbReference>
<reference evidence="2 3" key="1">
    <citation type="submission" date="2014-09" db="EMBL/GenBank/DDBJ databases">
        <authorList>
            <person name="Urmite Genomes Urmite Genomes"/>
        </authorList>
    </citation>
    <scope>NUCLEOTIDE SEQUENCE [LARGE SCALE GENOMIC DNA]</scope>
    <source>
        <strain evidence="2 3">ES2</strain>
    </source>
</reference>
<keyword evidence="1" id="KW-0812">Transmembrane</keyword>
<feature type="transmembrane region" description="Helical" evidence="1">
    <location>
        <begin position="116"/>
        <end position="137"/>
    </location>
</feature>
<evidence type="ECO:0000313" key="2">
    <source>
        <dbReference type="EMBL" id="CEG22757.1"/>
    </source>
</evidence>
<dbReference type="STRING" id="1499687.BN1080_01692"/>
<sequence length="166" mass="18233">MILEIMLVLLMISTGLFIHELGHAVATVMQNKKATAEIYLGSSSKEKKLKIILGRITCYLTLALYGFCIQPNWREVPLSAVRPRTIFLLGGPLLSLVGAALFYAAAIFSSGVPESIFVNLAGICFFLFASPLLPFTYPRFLGGGRSDGLQLLNLIKENRKQRNAVL</sequence>
<feature type="transmembrane region" description="Helical" evidence="1">
    <location>
        <begin position="52"/>
        <end position="73"/>
    </location>
</feature>
<proteinExistence type="predicted"/>
<evidence type="ECO:0000256" key="1">
    <source>
        <dbReference type="SAM" id="Phobius"/>
    </source>
</evidence>
<dbReference type="AlphaFoldDB" id="A0A098ELR5"/>
<keyword evidence="1" id="KW-1133">Transmembrane helix</keyword>
<evidence type="ECO:0000313" key="3">
    <source>
        <dbReference type="Proteomes" id="UP000043699"/>
    </source>
</evidence>
<feature type="transmembrane region" description="Helical" evidence="1">
    <location>
        <begin position="85"/>
        <end position="110"/>
    </location>
</feature>
<organism evidence="2 3">
    <name type="scientific">Planococcus massiliensis</name>
    <dbReference type="NCBI Taxonomy" id="1499687"/>
    <lineage>
        <taxon>Bacteria</taxon>
        <taxon>Bacillati</taxon>
        <taxon>Bacillota</taxon>
        <taxon>Bacilli</taxon>
        <taxon>Bacillales</taxon>
        <taxon>Caryophanaceae</taxon>
        <taxon>Planococcus</taxon>
    </lineage>
</organism>